<proteinExistence type="predicted"/>
<dbReference type="Proteomes" id="UP000649151">
    <property type="component" value="Unassembled WGS sequence"/>
</dbReference>
<evidence type="ECO:0000313" key="1">
    <source>
        <dbReference type="EMBL" id="MBC5787511.1"/>
    </source>
</evidence>
<sequence length="191" mass="22167">MADTIGQLNPFRFRSYYYDTESGLYYLQSRYYDPVVKRFINADEIAGVVGDINSHNLYSYCLNNPINMSDSNGNWPKWVTGIVNWVNDKIIKPIKKFVKDVIEDIKNYDKNNKSEKKVLESNYFSSYKGVPVIRTNMERSGSFGAMFISRSAKKDPHPKDLVRHEYGHTRQLKQMGVINYALCIGIPSWQK</sequence>
<protein>
    <submittedName>
        <fullName evidence="1">RHS repeat-associated core domain-containing protein</fullName>
    </submittedName>
</protein>
<dbReference type="PANTHER" id="PTHR32305:SF15">
    <property type="entry name" value="PROTEIN RHSA-RELATED"/>
    <property type="match status" value="1"/>
</dbReference>
<comment type="caution">
    <text evidence="1">The sequence shown here is derived from an EMBL/GenBank/DDBJ whole genome shotgun (WGS) entry which is preliminary data.</text>
</comment>
<dbReference type="NCBIfam" id="TIGR03696">
    <property type="entry name" value="Rhs_assc_core"/>
    <property type="match status" value="1"/>
</dbReference>
<name>A0ABR7IQT5_9CLOT</name>
<dbReference type="InterPro" id="IPR022385">
    <property type="entry name" value="Rhs_assc_core"/>
</dbReference>
<dbReference type="EMBL" id="JACOQK010000001">
    <property type="protein sequence ID" value="MBC5787511.1"/>
    <property type="molecule type" value="Genomic_DNA"/>
</dbReference>
<accession>A0ABR7IQT5</accession>
<dbReference type="InterPro" id="IPR050708">
    <property type="entry name" value="T6SS_VgrG/RHS"/>
</dbReference>
<organism evidence="1 2">
    <name type="scientific">Clostridium facile</name>
    <dbReference type="NCBI Taxonomy" id="2763035"/>
    <lineage>
        <taxon>Bacteria</taxon>
        <taxon>Bacillati</taxon>
        <taxon>Bacillota</taxon>
        <taxon>Clostridia</taxon>
        <taxon>Eubacteriales</taxon>
        <taxon>Clostridiaceae</taxon>
        <taxon>Clostridium</taxon>
    </lineage>
</organism>
<dbReference type="PANTHER" id="PTHR32305">
    <property type="match status" value="1"/>
</dbReference>
<dbReference type="Gene3D" id="2.180.10.10">
    <property type="entry name" value="RHS repeat-associated core"/>
    <property type="match status" value="1"/>
</dbReference>
<evidence type="ECO:0000313" key="2">
    <source>
        <dbReference type="Proteomes" id="UP000649151"/>
    </source>
</evidence>
<reference evidence="1 2" key="1">
    <citation type="submission" date="2020-08" db="EMBL/GenBank/DDBJ databases">
        <title>Genome public.</title>
        <authorList>
            <person name="Liu C."/>
            <person name="Sun Q."/>
        </authorList>
    </citation>
    <scope>NUCLEOTIDE SEQUENCE [LARGE SCALE GENOMIC DNA]</scope>
    <source>
        <strain evidence="1 2">NSJ-27</strain>
    </source>
</reference>
<gene>
    <name evidence="1" type="ORF">H8Z77_05670</name>
</gene>
<keyword evidence="2" id="KW-1185">Reference proteome</keyword>